<accession>A0A288QP72</accession>
<dbReference type="Proteomes" id="UP000254912">
    <property type="component" value="Unassembled WGS sequence"/>
</dbReference>
<dbReference type="AlphaFoldDB" id="A0A288QP72"/>
<protein>
    <recommendedName>
        <fullName evidence="5 9">Alpha-acetolactate decarboxylase</fullName>
        <ecNumber evidence="4 9">4.1.1.5</ecNumber>
    </recommendedName>
</protein>
<dbReference type="PANTHER" id="PTHR35524">
    <property type="entry name" value="ALPHA-ACETOLACTATE DECARBOXYLASE"/>
    <property type="match status" value="1"/>
</dbReference>
<dbReference type="PIRSF" id="PIRSF001332">
    <property type="entry name" value="Acetolac_decarb"/>
    <property type="match status" value="1"/>
</dbReference>
<name>A0A288QP72_9LACO</name>
<dbReference type="GeneID" id="94546647"/>
<evidence type="ECO:0000256" key="5">
    <source>
        <dbReference type="ARBA" id="ARBA00020164"/>
    </source>
</evidence>
<keyword evidence="7 9" id="KW-0005">Acetoin biosynthesis</keyword>
<dbReference type="UniPathway" id="UPA00626">
    <property type="reaction ID" value="UER00678"/>
</dbReference>
<comment type="pathway">
    <text evidence="2 9">Polyol metabolism; (R,R)-butane-2,3-diol biosynthesis; (R,R)-butane-2,3-diol from pyruvate: step 2/3.</text>
</comment>
<dbReference type="InterPro" id="IPR005128">
    <property type="entry name" value="Acetolactate_a_deCO2ase"/>
</dbReference>
<evidence type="ECO:0000256" key="2">
    <source>
        <dbReference type="ARBA" id="ARBA00005170"/>
    </source>
</evidence>
<reference evidence="10 11" key="1">
    <citation type="submission" date="2018-07" db="EMBL/GenBank/DDBJ databases">
        <title>Genomic Encyclopedia of Type Strains, Phase III (KMG-III): the genomes of soil and plant-associated and newly described type strains.</title>
        <authorList>
            <person name="Whitman W."/>
        </authorList>
    </citation>
    <scope>NUCLEOTIDE SEQUENCE [LARGE SCALE GENOMIC DNA]</scope>
    <source>
        <strain evidence="10 11">CECT 7031</strain>
    </source>
</reference>
<keyword evidence="11" id="KW-1185">Reference proteome</keyword>
<comment type="similarity">
    <text evidence="3 9">Belongs to the alpha-acetolactate decarboxylase family.</text>
</comment>
<dbReference type="KEGG" id="wso:WSWS_01463"/>
<dbReference type="GO" id="GO:0045151">
    <property type="term" value="P:acetoin biosynthetic process"/>
    <property type="evidence" value="ECO:0007669"/>
    <property type="project" value="UniProtKB-UniRule"/>
</dbReference>
<dbReference type="Pfam" id="PF03306">
    <property type="entry name" value="AAL_decarboxy"/>
    <property type="match status" value="1"/>
</dbReference>
<dbReference type="RefSeq" id="WP_070230626.1">
    <property type="nucleotide sequence ID" value="NZ_BJYO01000007.1"/>
</dbReference>
<comment type="catalytic activity">
    <reaction evidence="1 9">
        <text>(2S)-2-acetolactate + H(+) = (R)-acetoin + CO2</text>
        <dbReference type="Rhea" id="RHEA:21580"/>
        <dbReference type="ChEBI" id="CHEBI:15378"/>
        <dbReference type="ChEBI" id="CHEBI:15686"/>
        <dbReference type="ChEBI" id="CHEBI:16526"/>
        <dbReference type="ChEBI" id="CHEBI:58476"/>
        <dbReference type="EC" id="4.1.1.5"/>
    </reaction>
</comment>
<evidence type="ECO:0000256" key="4">
    <source>
        <dbReference type="ARBA" id="ARBA00013204"/>
    </source>
</evidence>
<dbReference type="Gene3D" id="3.30.1330.80">
    <property type="entry name" value="Hypothetical protein, similar to alpha- acetolactate decarboxylase, domain 2"/>
    <property type="match status" value="2"/>
</dbReference>
<evidence type="ECO:0000256" key="9">
    <source>
        <dbReference type="PIRNR" id="PIRNR001332"/>
    </source>
</evidence>
<evidence type="ECO:0000313" key="10">
    <source>
        <dbReference type="EMBL" id="RDL01056.1"/>
    </source>
</evidence>
<dbReference type="EC" id="4.1.1.5" evidence="4 9"/>
<proteinExistence type="inferred from homology"/>
<comment type="caution">
    <text evidence="10">The sequence shown here is derived from an EMBL/GenBank/DDBJ whole genome shotgun (WGS) entry which is preliminary data.</text>
</comment>
<evidence type="ECO:0000313" key="11">
    <source>
        <dbReference type="Proteomes" id="UP000254912"/>
    </source>
</evidence>
<sequence>MATVYQHGTLGMLMEGLFAGTITWAEVLKHGDTGIGTLAGLNGEVIVINGEVYQGEASGKVNHITDLSTTTPFATVAFFDENAVAMTLPALYEGGLDRFAEEQQIQNTFALFELHGSFKHVKIRIAPKSEEPYPTLAEVADNQPEFEADEIDGTLLGFFSPALYEGAVVAGWHLHFISDDRTFGGHLLDYTAGDLEGNYQIFDDFNLHLPIQNQAFRDYHQDMQGLAESIRAAEGTAE</sequence>
<dbReference type="GO" id="GO:0047605">
    <property type="term" value="F:acetolactate decarboxylase activity"/>
    <property type="evidence" value="ECO:0007669"/>
    <property type="project" value="UniProtKB-UniRule"/>
</dbReference>
<organism evidence="10 11">
    <name type="scientific">Weissella soli</name>
    <dbReference type="NCBI Taxonomy" id="155866"/>
    <lineage>
        <taxon>Bacteria</taxon>
        <taxon>Bacillati</taxon>
        <taxon>Bacillota</taxon>
        <taxon>Bacilli</taxon>
        <taxon>Lactobacillales</taxon>
        <taxon>Lactobacillaceae</taxon>
        <taxon>Weissella</taxon>
    </lineage>
</organism>
<evidence type="ECO:0000256" key="3">
    <source>
        <dbReference type="ARBA" id="ARBA00007106"/>
    </source>
</evidence>
<evidence type="ECO:0000256" key="1">
    <source>
        <dbReference type="ARBA" id="ARBA00001784"/>
    </source>
</evidence>
<dbReference type="SUPFAM" id="SSF117856">
    <property type="entry name" value="AF0104/ALDC/Ptd012-like"/>
    <property type="match status" value="1"/>
</dbReference>
<dbReference type="EMBL" id="QRAS01000005">
    <property type="protein sequence ID" value="RDL01056.1"/>
    <property type="molecule type" value="Genomic_DNA"/>
</dbReference>
<dbReference type="PANTHER" id="PTHR35524:SF1">
    <property type="entry name" value="ALPHA-ACETOLACTATE DECARBOXYLASE"/>
    <property type="match status" value="1"/>
</dbReference>
<dbReference type="NCBIfam" id="TIGR01252">
    <property type="entry name" value="acetolac_decarb"/>
    <property type="match status" value="1"/>
</dbReference>
<keyword evidence="8 9" id="KW-0456">Lyase</keyword>
<gene>
    <name evidence="10" type="ORF">DFP99_1527</name>
</gene>
<dbReference type="CDD" id="cd17299">
    <property type="entry name" value="acetolactate_decarboxylase"/>
    <property type="match status" value="1"/>
</dbReference>
<evidence type="ECO:0000256" key="6">
    <source>
        <dbReference type="ARBA" id="ARBA00022793"/>
    </source>
</evidence>
<evidence type="ECO:0000256" key="7">
    <source>
        <dbReference type="ARBA" id="ARBA00023061"/>
    </source>
</evidence>
<keyword evidence="6 9" id="KW-0210">Decarboxylase</keyword>
<evidence type="ECO:0000256" key="8">
    <source>
        <dbReference type="ARBA" id="ARBA00023239"/>
    </source>
</evidence>